<keyword evidence="4" id="KW-0812">Transmembrane</keyword>
<dbReference type="SUPFAM" id="SSF56925">
    <property type="entry name" value="OMPA-like"/>
    <property type="match status" value="1"/>
</dbReference>
<evidence type="ECO:0000256" key="1">
    <source>
        <dbReference type="ARBA" id="ARBA00022729"/>
    </source>
</evidence>
<proteinExistence type="predicted"/>
<accession>A0A1G5IEG9</accession>
<dbReference type="EMBL" id="FMUX01000019">
    <property type="protein sequence ID" value="SCY73959.1"/>
    <property type="molecule type" value="Genomic_DNA"/>
</dbReference>
<protein>
    <submittedName>
        <fullName evidence="4">OmpA-like transmembrane domain-containing protein</fullName>
    </submittedName>
</protein>
<dbReference type="RefSeq" id="WP_175469978.1">
    <property type="nucleotide sequence ID" value="NZ_FMUX01000019.1"/>
</dbReference>
<dbReference type="InterPro" id="IPR027385">
    <property type="entry name" value="Beta-barrel_OMP"/>
</dbReference>
<keyword evidence="4" id="KW-0472">Membrane</keyword>
<dbReference type="AlphaFoldDB" id="A0A1G5IEG9"/>
<keyword evidence="5" id="KW-1185">Reference proteome</keyword>
<evidence type="ECO:0000313" key="5">
    <source>
        <dbReference type="Proteomes" id="UP000198870"/>
    </source>
</evidence>
<sequence>MKQRICVAVFMVCLALIALPQSVFAGDDGFFIGASLAYAEVGADFDFDDNSKGDFEESDLGYKIFGGLKWGLLGIEGGYVNFGNPDGDTDGRNGDVELDGFDLFGVLTFGLGPVDVFGKLGGFVWDADFSGGDLLHGGDDGFDVAGGIGAAINLGSFGIRAEVEYFDVSGRMDGATMISTGLVYTF</sequence>
<feature type="chain" id="PRO_5011551266" evidence="2">
    <location>
        <begin position="26"/>
        <end position="186"/>
    </location>
</feature>
<keyword evidence="1 2" id="KW-0732">Signal</keyword>
<dbReference type="Proteomes" id="UP000198870">
    <property type="component" value="Unassembled WGS sequence"/>
</dbReference>
<dbReference type="Gene3D" id="2.40.160.20">
    <property type="match status" value="1"/>
</dbReference>
<dbReference type="Pfam" id="PF13505">
    <property type="entry name" value="OMP_b-brl"/>
    <property type="match status" value="1"/>
</dbReference>
<feature type="signal peptide" evidence="2">
    <location>
        <begin position="1"/>
        <end position="25"/>
    </location>
</feature>
<evidence type="ECO:0000256" key="2">
    <source>
        <dbReference type="SAM" id="SignalP"/>
    </source>
</evidence>
<evidence type="ECO:0000313" key="4">
    <source>
        <dbReference type="EMBL" id="SCY73959.1"/>
    </source>
</evidence>
<name>A0A1G5IEG9_9BACT</name>
<organism evidence="4 5">
    <name type="scientific">Desulfoluna spongiiphila</name>
    <dbReference type="NCBI Taxonomy" id="419481"/>
    <lineage>
        <taxon>Bacteria</taxon>
        <taxon>Pseudomonadati</taxon>
        <taxon>Thermodesulfobacteriota</taxon>
        <taxon>Desulfobacteria</taxon>
        <taxon>Desulfobacterales</taxon>
        <taxon>Desulfolunaceae</taxon>
        <taxon>Desulfoluna</taxon>
    </lineage>
</organism>
<evidence type="ECO:0000259" key="3">
    <source>
        <dbReference type="Pfam" id="PF13505"/>
    </source>
</evidence>
<reference evidence="4 5" key="1">
    <citation type="submission" date="2016-10" db="EMBL/GenBank/DDBJ databases">
        <authorList>
            <person name="de Groot N.N."/>
        </authorList>
    </citation>
    <scope>NUCLEOTIDE SEQUENCE [LARGE SCALE GENOMIC DNA]</scope>
    <source>
        <strain evidence="4 5">AA1</strain>
    </source>
</reference>
<gene>
    <name evidence="4" type="ORF">SAMN05216233_11934</name>
</gene>
<feature type="domain" description="Outer membrane protein beta-barrel" evidence="3">
    <location>
        <begin position="12"/>
        <end position="186"/>
    </location>
</feature>
<dbReference type="InterPro" id="IPR011250">
    <property type="entry name" value="OMP/PagP_B-barrel"/>
</dbReference>